<keyword evidence="1" id="KW-0812">Transmembrane</keyword>
<reference evidence="2" key="1">
    <citation type="submission" date="2016-11" db="EMBL/GenBank/DDBJ databases">
        <authorList>
            <person name="Jaros S."/>
            <person name="Januszkiewicz K."/>
            <person name="Wedrychowicz H."/>
        </authorList>
    </citation>
    <scope>NUCLEOTIDE SEQUENCE [LARGE SCALE GENOMIC DNA]</scope>
    <source>
        <strain evidence="2">Y48</strain>
    </source>
</reference>
<protein>
    <submittedName>
        <fullName evidence="2">Uncharacterized protein</fullName>
    </submittedName>
</protein>
<proteinExistence type="predicted"/>
<keyword evidence="1" id="KW-1133">Transmembrane helix</keyword>
<evidence type="ECO:0000313" key="3">
    <source>
        <dbReference type="Proteomes" id="UP000183810"/>
    </source>
</evidence>
<dbReference type="KEGG" id="nsl:BOX37_02540"/>
<name>A0A1J0VLY6_9NOCA</name>
<dbReference type="AlphaFoldDB" id="A0A1J0VLY6"/>
<dbReference type="EMBL" id="CP018082">
    <property type="protein sequence ID" value="APE33032.1"/>
    <property type="molecule type" value="Genomic_DNA"/>
</dbReference>
<evidence type="ECO:0000313" key="2">
    <source>
        <dbReference type="EMBL" id="APE33032.1"/>
    </source>
</evidence>
<keyword evidence="3" id="KW-1185">Reference proteome</keyword>
<sequence>MMSGAKTPNQRILTILFTGALGLCLASATLFFASQPINVLAYWLGYGEPIQVEVTKGTPGSSIGRGGPGEGRVVPDGTQVWLYTVNTGETVTARPRLINIGARPHVYHSPLRAAEDLVLIIPTGLFGVPLVALILATIAPDRVRAFTERAKARNERRRRSGMHP</sequence>
<feature type="transmembrane region" description="Helical" evidence="1">
    <location>
        <begin position="117"/>
        <end position="139"/>
    </location>
</feature>
<dbReference type="Proteomes" id="UP000183810">
    <property type="component" value="Chromosome"/>
</dbReference>
<gene>
    <name evidence="2" type="ORF">BOX37_02540</name>
</gene>
<accession>A0A1J0VLY6</accession>
<evidence type="ECO:0000256" key="1">
    <source>
        <dbReference type="SAM" id="Phobius"/>
    </source>
</evidence>
<keyword evidence="1" id="KW-0472">Membrane</keyword>
<organism evidence="2 3">
    <name type="scientific">Nocardia mangyaensis</name>
    <dbReference type="NCBI Taxonomy" id="2213200"/>
    <lineage>
        <taxon>Bacteria</taxon>
        <taxon>Bacillati</taxon>
        <taxon>Actinomycetota</taxon>
        <taxon>Actinomycetes</taxon>
        <taxon>Mycobacteriales</taxon>
        <taxon>Nocardiaceae</taxon>
        <taxon>Nocardia</taxon>
    </lineage>
</organism>